<protein>
    <submittedName>
        <fullName evidence="1">Uncharacterized protein</fullName>
    </submittedName>
</protein>
<organism evidence="1 2">
    <name type="scientific">Mycena citricolor</name>
    <dbReference type="NCBI Taxonomy" id="2018698"/>
    <lineage>
        <taxon>Eukaryota</taxon>
        <taxon>Fungi</taxon>
        <taxon>Dikarya</taxon>
        <taxon>Basidiomycota</taxon>
        <taxon>Agaricomycotina</taxon>
        <taxon>Agaricomycetes</taxon>
        <taxon>Agaricomycetidae</taxon>
        <taxon>Agaricales</taxon>
        <taxon>Marasmiineae</taxon>
        <taxon>Mycenaceae</taxon>
        <taxon>Mycena</taxon>
    </lineage>
</organism>
<dbReference type="Proteomes" id="UP001295794">
    <property type="component" value="Unassembled WGS sequence"/>
</dbReference>
<accession>A0AAD2Q7D2</accession>
<comment type="caution">
    <text evidence="1">The sequence shown here is derived from an EMBL/GenBank/DDBJ whole genome shotgun (WGS) entry which is preliminary data.</text>
</comment>
<dbReference type="AlphaFoldDB" id="A0AAD2Q7D2"/>
<feature type="non-terminal residue" evidence="1">
    <location>
        <position position="1"/>
    </location>
</feature>
<reference evidence="1" key="1">
    <citation type="submission" date="2023-11" db="EMBL/GenBank/DDBJ databases">
        <authorList>
            <person name="De Vega J J."/>
            <person name="De Vega J J."/>
        </authorList>
    </citation>
    <scope>NUCLEOTIDE SEQUENCE</scope>
</reference>
<gene>
    <name evidence="1" type="ORF">MYCIT1_LOCUS36791</name>
</gene>
<name>A0AAD2Q7D2_9AGAR</name>
<keyword evidence="2" id="KW-1185">Reference proteome</keyword>
<sequence>TRSGPKLYRWPLRLDVGRDGCTGNPRASLAVDGVMSCVCHRLSFKLCPKLRLGDKSKRHCECVRAGDRCARLWESTASTS</sequence>
<evidence type="ECO:0000313" key="2">
    <source>
        <dbReference type="Proteomes" id="UP001295794"/>
    </source>
</evidence>
<dbReference type="EMBL" id="CAVNYO010000478">
    <property type="protein sequence ID" value="CAK5283885.1"/>
    <property type="molecule type" value="Genomic_DNA"/>
</dbReference>
<evidence type="ECO:0000313" key="1">
    <source>
        <dbReference type="EMBL" id="CAK5283885.1"/>
    </source>
</evidence>
<proteinExistence type="predicted"/>